<evidence type="ECO:0000256" key="1">
    <source>
        <dbReference type="SAM" id="MobiDB-lite"/>
    </source>
</evidence>
<gene>
    <name evidence="3" type="ORF">BDW02DRAFT_629793</name>
</gene>
<feature type="compositionally biased region" description="Polar residues" evidence="1">
    <location>
        <begin position="287"/>
        <end position="299"/>
    </location>
</feature>
<feature type="region of interest" description="Disordered" evidence="1">
    <location>
        <begin position="1"/>
        <end position="65"/>
    </location>
</feature>
<name>A0A6A5KHS8_9PLEO</name>
<dbReference type="EMBL" id="ML975290">
    <property type="protein sequence ID" value="KAF1835261.1"/>
    <property type="molecule type" value="Genomic_DNA"/>
</dbReference>
<dbReference type="Proteomes" id="UP000800040">
    <property type="component" value="Unassembled WGS sequence"/>
</dbReference>
<feature type="compositionally biased region" description="Low complexity" evidence="1">
    <location>
        <begin position="385"/>
        <end position="394"/>
    </location>
</feature>
<organism evidence="3 4">
    <name type="scientific">Decorospora gaudefroyi</name>
    <dbReference type="NCBI Taxonomy" id="184978"/>
    <lineage>
        <taxon>Eukaryota</taxon>
        <taxon>Fungi</taxon>
        <taxon>Dikarya</taxon>
        <taxon>Ascomycota</taxon>
        <taxon>Pezizomycotina</taxon>
        <taxon>Dothideomycetes</taxon>
        <taxon>Pleosporomycetidae</taxon>
        <taxon>Pleosporales</taxon>
        <taxon>Pleosporineae</taxon>
        <taxon>Pleosporaceae</taxon>
        <taxon>Decorospora</taxon>
    </lineage>
</organism>
<proteinExistence type="predicted"/>
<feature type="compositionally biased region" description="Low complexity" evidence="1">
    <location>
        <begin position="318"/>
        <end position="337"/>
    </location>
</feature>
<reference evidence="3" key="1">
    <citation type="submission" date="2020-01" db="EMBL/GenBank/DDBJ databases">
        <authorList>
            <consortium name="DOE Joint Genome Institute"/>
            <person name="Haridas S."/>
            <person name="Albert R."/>
            <person name="Binder M."/>
            <person name="Bloem J."/>
            <person name="Labutti K."/>
            <person name="Salamov A."/>
            <person name="Andreopoulos B."/>
            <person name="Baker S.E."/>
            <person name="Barry K."/>
            <person name="Bills G."/>
            <person name="Bluhm B.H."/>
            <person name="Cannon C."/>
            <person name="Castanera R."/>
            <person name="Culley D.E."/>
            <person name="Daum C."/>
            <person name="Ezra D."/>
            <person name="Gonzalez J.B."/>
            <person name="Henrissat B."/>
            <person name="Kuo A."/>
            <person name="Liang C."/>
            <person name="Lipzen A."/>
            <person name="Lutzoni F."/>
            <person name="Magnuson J."/>
            <person name="Mondo S."/>
            <person name="Nolan M."/>
            <person name="Ohm R."/>
            <person name="Pangilinan J."/>
            <person name="Park H.-J."/>
            <person name="Ramirez L."/>
            <person name="Alfaro M."/>
            <person name="Sun H."/>
            <person name="Tritt A."/>
            <person name="Yoshinaga Y."/>
            <person name="Zwiers L.-H."/>
            <person name="Turgeon B.G."/>
            <person name="Goodwin S.B."/>
            <person name="Spatafora J.W."/>
            <person name="Crous P.W."/>
            <person name="Grigoriev I.V."/>
        </authorList>
    </citation>
    <scope>NUCLEOTIDE SEQUENCE</scope>
    <source>
        <strain evidence="3">P77</strain>
    </source>
</reference>
<accession>A0A6A5KHS8</accession>
<feature type="compositionally biased region" description="Basic and acidic residues" evidence="1">
    <location>
        <begin position="357"/>
        <end position="366"/>
    </location>
</feature>
<feature type="region of interest" description="Disordered" evidence="1">
    <location>
        <begin position="271"/>
        <end position="462"/>
    </location>
</feature>
<evidence type="ECO:0000313" key="4">
    <source>
        <dbReference type="Proteomes" id="UP000800040"/>
    </source>
</evidence>
<dbReference type="OrthoDB" id="5399559at2759"/>
<protein>
    <recommendedName>
        <fullName evidence="2">YAG7-like dimerisation domain-containing protein</fullName>
    </recommendedName>
</protein>
<feature type="compositionally biased region" description="Polar residues" evidence="1">
    <location>
        <begin position="8"/>
        <end position="17"/>
    </location>
</feature>
<evidence type="ECO:0000313" key="3">
    <source>
        <dbReference type="EMBL" id="KAF1835261.1"/>
    </source>
</evidence>
<sequence length="462" mass="48752">MASEVVSKLQNMVTGESKSARKKKAKQEGATAVPAAPEKTSSDAGAGGSDPASKANGTDSDNSYLRELQKTIRNINKKLSATQKVDSIIEANPGVSLDDLLASRKINPDQKAQAERKPGLQVQLAQCEEQYTNYKKYGDELEAKFAREKEVLSKAHAGELETLRKTIKDEATLEQQKLLKEKLLTLSRFLRAAAARRQLEDDDSDLTKAFEGALLQVYGGDAAAVMAAEKLIDGADDGVPSTEGVLLSVTYSQVKQAALEEAPFAAEEAWVDDVAQSQPAPPETETSEAVSDPTITNAGLTEIDAGAKPVTETKEDTSAAPAASSIEPEAANAAAEAQWDKQATGGDDPLSESFEMIPRDPAETETPHVGAAVNSTQSWADDTPEPTAAPAAPASGNDGFSEVHHNRGGRGRGSHPGGERGGYRGRGRGGPRGEFRGGRGRGRGEFRGGRGNFRGGPRGESS</sequence>
<feature type="domain" description="YAG7-like dimerisation" evidence="2">
    <location>
        <begin position="177"/>
        <end position="260"/>
    </location>
</feature>
<evidence type="ECO:0000259" key="2">
    <source>
        <dbReference type="Pfam" id="PF26434"/>
    </source>
</evidence>
<dbReference type="InterPro" id="IPR058602">
    <property type="entry name" value="YAG7_dimerisation_dom"/>
</dbReference>
<dbReference type="Pfam" id="PF26434">
    <property type="entry name" value="YAG7_C"/>
    <property type="match status" value="1"/>
</dbReference>
<keyword evidence="4" id="KW-1185">Reference proteome</keyword>
<feature type="compositionally biased region" description="Gly residues" evidence="1">
    <location>
        <begin position="449"/>
        <end position="462"/>
    </location>
</feature>
<feature type="compositionally biased region" description="Basic and acidic residues" evidence="1">
    <location>
        <begin position="431"/>
        <end position="448"/>
    </location>
</feature>
<dbReference type="AlphaFoldDB" id="A0A6A5KHS8"/>